<accession>A0A8I2ZFB9</accession>
<keyword evidence="1" id="KW-1133">Transmembrane helix</keyword>
<organism evidence="2 3">
    <name type="scientific">Verticillium longisporum</name>
    <name type="common">Verticillium dahliae var. longisporum</name>
    <dbReference type="NCBI Taxonomy" id="100787"/>
    <lineage>
        <taxon>Eukaryota</taxon>
        <taxon>Fungi</taxon>
        <taxon>Dikarya</taxon>
        <taxon>Ascomycota</taxon>
        <taxon>Pezizomycotina</taxon>
        <taxon>Sordariomycetes</taxon>
        <taxon>Hypocreomycetidae</taxon>
        <taxon>Glomerellales</taxon>
        <taxon>Plectosphaerellaceae</taxon>
        <taxon>Verticillium</taxon>
    </lineage>
</organism>
<dbReference type="OrthoDB" id="2985014at2759"/>
<evidence type="ECO:0000313" key="3">
    <source>
        <dbReference type="Proteomes" id="UP000689129"/>
    </source>
</evidence>
<dbReference type="Proteomes" id="UP000689129">
    <property type="component" value="Unassembled WGS sequence"/>
</dbReference>
<evidence type="ECO:0000313" key="2">
    <source>
        <dbReference type="EMBL" id="KAG7128384.1"/>
    </source>
</evidence>
<proteinExistence type="predicted"/>
<dbReference type="EMBL" id="JAEMWZ010000268">
    <property type="protein sequence ID" value="KAG7128384.1"/>
    <property type="molecule type" value="Genomic_DNA"/>
</dbReference>
<name>A0A8I2ZFB9_VERLO</name>
<keyword evidence="1" id="KW-0472">Membrane</keyword>
<evidence type="ECO:0000256" key="1">
    <source>
        <dbReference type="SAM" id="Phobius"/>
    </source>
</evidence>
<sequence>MLAQLRTGMARLNADKLGVRGPFVSLGFLLGFAFNIGNRILVESTNSNLKFGILVCSIAFSWPWHAINGSWLALNAKTAGERSITMALHIMAANCSGIIGKQQRCLK</sequence>
<dbReference type="AlphaFoldDB" id="A0A8I2ZFB9"/>
<comment type="caution">
    <text evidence="2">The sequence shown here is derived from an EMBL/GenBank/DDBJ whole genome shotgun (WGS) entry which is preliminary data.</text>
</comment>
<reference evidence="2" key="1">
    <citation type="journal article" date="2021" name="Mol. Plant Pathol.">
        <title>A 20-kb lineage-specific genomic region tames virulence in pathogenic amphidiploid Verticillium longisporum.</title>
        <authorList>
            <person name="Harting R."/>
            <person name="Starke J."/>
            <person name="Kusch H."/>
            <person name="Poggeler S."/>
            <person name="Maurus I."/>
            <person name="Schluter R."/>
            <person name="Landesfeind M."/>
            <person name="Bulla I."/>
            <person name="Nowrousian M."/>
            <person name="de Jonge R."/>
            <person name="Stahlhut G."/>
            <person name="Hoff K.J."/>
            <person name="Asshauer K.P."/>
            <person name="Thurmer A."/>
            <person name="Stanke M."/>
            <person name="Daniel R."/>
            <person name="Morgenstern B."/>
            <person name="Thomma B.P.H.J."/>
            <person name="Kronstad J.W."/>
            <person name="Braus-Stromeyer S.A."/>
            <person name="Braus G.H."/>
        </authorList>
    </citation>
    <scope>NUCLEOTIDE SEQUENCE</scope>
    <source>
        <strain evidence="2">Vl32</strain>
    </source>
</reference>
<feature type="transmembrane region" description="Helical" evidence="1">
    <location>
        <begin position="49"/>
        <end position="67"/>
    </location>
</feature>
<keyword evidence="1" id="KW-0812">Transmembrane</keyword>
<protein>
    <submittedName>
        <fullName evidence="2">Uncharacterized protein</fullName>
    </submittedName>
</protein>
<feature type="transmembrane region" description="Helical" evidence="1">
    <location>
        <begin position="20"/>
        <end position="37"/>
    </location>
</feature>
<gene>
    <name evidence="2" type="ORF">HYQ45_011968</name>
</gene>